<feature type="domain" description="GFO/IDH/MocA-like oxidoreductase" evidence="4">
    <location>
        <begin position="142"/>
        <end position="257"/>
    </location>
</feature>
<dbReference type="InterPro" id="IPR055170">
    <property type="entry name" value="GFO_IDH_MocA-like_dom"/>
</dbReference>
<dbReference type="RefSeq" id="WP_234897758.1">
    <property type="nucleotide sequence ID" value="NZ_CACSIP010000056.1"/>
</dbReference>
<dbReference type="AlphaFoldDB" id="A0A5S9RAB0"/>
<dbReference type="Pfam" id="PF01408">
    <property type="entry name" value="GFO_IDH_MocA"/>
    <property type="match status" value="1"/>
</dbReference>
<dbReference type="InterPro" id="IPR000683">
    <property type="entry name" value="Gfo/Idh/MocA-like_OxRdtase_N"/>
</dbReference>
<dbReference type="Proteomes" id="UP000430146">
    <property type="component" value="Unassembled WGS sequence"/>
</dbReference>
<dbReference type="GO" id="GO:0033712">
    <property type="term" value="F:1,5-anhydro-D-fructose reductase (1,5-anhydro-D-mannitol-forming) activity"/>
    <property type="evidence" value="ECO:0007669"/>
    <property type="project" value="UniProtKB-EC"/>
</dbReference>
<dbReference type="SUPFAM" id="SSF51735">
    <property type="entry name" value="NAD(P)-binding Rossmann-fold domains"/>
    <property type="match status" value="1"/>
</dbReference>
<organism evidence="6 7">
    <name type="scientific">Mycolicibacterium vanbaalenii</name>
    <name type="common">Mycobacterium vanbaalenii</name>
    <dbReference type="NCBI Taxonomy" id="110539"/>
    <lineage>
        <taxon>Bacteria</taxon>
        <taxon>Bacillati</taxon>
        <taxon>Actinomycetota</taxon>
        <taxon>Actinomycetes</taxon>
        <taxon>Mycobacteriales</taxon>
        <taxon>Mycobacteriaceae</taxon>
        <taxon>Mycolicibacterium</taxon>
    </lineage>
</organism>
<dbReference type="EC" id="1.1.1.292" evidence="6"/>
<evidence type="ECO:0000259" key="4">
    <source>
        <dbReference type="Pfam" id="PF22725"/>
    </source>
</evidence>
<dbReference type="Gene3D" id="3.30.360.10">
    <property type="entry name" value="Dihydrodipicolinate Reductase, domain 2"/>
    <property type="match status" value="1"/>
</dbReference>
<dbReference type="PANTHER" id="PTHR22604">
    <property type="entry name" value="OXIDOREDUCTASES"/>
    <property type="match status" value="1"/>
</dbReference>
<comment type="similarity">
    <text evidence="1">Belongs to the Gfo/Idh/MocA family.</text>
</comment>
<evidence type="ECO:0000256" key="1">
    <source>
        <dbReference type="ARBA" id="ARBA00010928"/>
    </source>
</evidence>
<evidence type="ECO:0000256" key="2">
    <source>
        <dbReference type="ARBA" id="ARBA00023002"/>
    </source>
</evidence>
<accession>A0A5S9RAB0</accession>
<sequence>MSAAPAARRQTGGLRIGVLGASRIAESAIVGPARELGHRLVAVASRDPLRAKAFADAHGVERVLASYGDVVNDPEVDVVYNPLANGLHAPWNLAAVAAGKPVLTEKPFARDREEAQRVAAAADQAGVTVLEGFHYLFHPLTRRAFELADDGSLGELTHVEVRMGMPAPPPEDPRWSLELAGGALMDLGCYGLHVMRRFGAPRVVGATAGHCEHAGPDVDARCDVELELPGGATGYSANSMLADKHSFTLRIVGTRGDVLAHNFIKPQDDDRLTITTEAGTTVEHLGSRATYTYQLEAFAAHVQHGAPLPLDTADAVANMGLIDDAYRAAGMNPR</sequence>
<evidence type="ECO:0000313" key="6">
    <source>
        <dbReference type="EMBL" id="CAA0135770.1"/>
    </source>
</evidence>
<evidence type="ECO:0000313" key="7">
    <source>
        <dbReference type="Proteomes" id="UP000430146"/>
    </source>
</evidence>
<reference evidence="6 7" key="1">
    <citation type="submission" date="2019-11" db="EMBL/GenBank/DDBJ databases">
        <authorList>
            <person name="Holert J."/>
        </authorList>
    </citation>
    <scope>NUCLEOTIDE SEQUENCE [LARGE SCALE GENOMIC DNA]</scope>
    <source>
        <strain evidence="6">BC8_1</strain>
    </source>
</reference>
<dbReference type="InterPro" id="IPR036291">
    <property type="entry name" value="NAD(P)-bd_dom_sf"/>
</dbReference>
<proteinExistence type="inferred from homology"/>
<keyword evidence="7" id="KW-1185">Reference proteome</keyword>
<evidence type="ECO:0000259" key="3">
    <source>
        <dbReference type="Pfam" id="PF01408"/>
    </source>
</evidence>
<dbReference type="SUPFAM" id="SSF55347">
    <property type="entry name" value="Glyceraldehyde-3-phosphate dehydrogenase-like, C-terminal domain"/>
    <property type="match status" value="1"/>
</dbReference>
<dbReference type="Pfam" id="PF22725">
    <property type="entry name" value="GFO_IDH_MocA_C3"/>
    <property type="match status" value="1"/>
</dbReference>
<keyword evidence="2 6" id="KW-0560">Oxidoreductase</keyword>
<evidence type="ECO:0000313" key="5">
    <source>
        <dbReference type="EMBL" id="CAA0134903.1"/>
    </source>
</evidence>
<dbReference type="EMBL" id="CACSIP010000057">
    <property type="protein sequence ID" value="CAA0135770.1"/>
    <property type="molecule type" value="Genomic_DNA"/>
</dbReference>
<dbReference type="EMBL" id="CACSIP010000056">
    <property type="protein sequence ID" value="CAA0134903.1"/>
    <property type="molecule type" value="Genomic_DNA"/>
</dbReference>
<dbReference type="PANTHER" id="PTHR22604:SF105">
    <property type="entry name" value="TRANS-1,2-DIHYDROBENZENE-1,2-DIOL DEHYDROGENASE"/>
    <property type="match status" value="1"/>
</dbReference>
<dbReference type="InterPro" id="IPR050984">
    <property type="entry name" value="Gfo/Idh/MocA_domain"/>
</dbReference>
<dbReference type="Gene3D" id="3.40.50.720">
    <property type="entry name" value="NAD(P)-binding Rossmann-like Domain"/>
    <property type="match status" value="1"/>
</dbReference>
<dbReference type="GO" id="GO:0000166">
    <property type="term" value="F:nucleotide binding"/>
    <property type="evidence" value="ECO:0007669"/>
    <property type="project" value="InterPro"/>
</dbReference>
<protein>
    <submittedName>
        <fullName evidence="6">1,5-anhydro-D-fructose reductase</fullName>
        <ecNumber evidence="6">1.1.1.292</ecNumber>
    </submittedName>
</protein>
<gene>
    <name evidence="6" type="primary">afr_3</name>
    <name evidence="5" type="synonym">afr_1</name>
    <name evidence="5" type="ORF">AELLOGFF_01916</name>
    <name evidence="6" type="ORF">AELLOGFF_06406</name>
</gene>
<name>A0A5S9RAB0_MYCVN</name>
<feature type="domain" description="Gfo/Idh/MocA-like oxidoreductase N-terminal" evidence="3">
    <location>
        <begin position="14"/>
        <end position="133"/>
    </location>
</feature>